<keyword evidence="6" id="KW-0547">Nucleotide-binding</keyword>
<dbReference type="RefSeq" id="WP_280575550.1">
    <property type="nucleotide sequence ID" value="NZ_JARXRM010000043.1"/>
</dbReference>
<comment type="pathway">
    <text evidence="1">Cofactor biosynthesis; tetrahydrofolate biosynthesis; 2-amino-4-hydroxy-6-hydroxymethyl-7,8-dihydropteridine diphosphate from 7,8-dihydroneopterin triphosphate: step 4/4.</text>
</comment>
<dbReference type="SUPFAM" id="SSF55083">
    <property type="entry name" value="6-hydroxymethyl-7,8-dihydropterin pyrophosphokinase, HPPK"/>
    <property type="match status" value="1"/>
</dbReference>
<protein>
    <recommendedName>
        <fullName evidence="4">2-amino-4-hydroxy-6-hydroxymethyldihydropteridine pyrophosphokinase</fullName>
        <ecNumber evidence="3">2.7.6.3</ecNumber>
    </recommendedName>
    <alternativeName>
        <fullName evidence="11">6-hydroxymethyl-7,8-dihydropterin pyrophosphokinase</fullName>
    </alternativeName>
    <alternativeName>
        <fullName evidence="12">7,8-dihydro-6-hydroxymethylpterin-pyrophosphokinase</fullName>
    </alternativeName>
</protein>
<reference evidence="14 15" key="1">
    <citation type="submission" date="2023-04" db="EMBL/GenBank/DDBJ databases">
        <title>Luteimonas endophyticus RD2P54.</title>
        <authorList>
            <person name="Sun J.-Q."/>
        </authorList>
    </citation>
    <scope>NUCLEOTIDE SEQUENCE [LARGE SCALE GENOMIC DNA]</scope>
    <source>
        <strain evidence="14 15">RD2P54</strain>
    </source>
</reference>
<dbReference type="PANTHER" id="PTHR43071">
    <property type="entry name" value="2-AMINO-4-HYDROXY-6-HYDROXYMETHYLDIHYDROPTERIDINE PYROPHOSPHOKINASE"/>
    <property type="match status" value="1"/>
</dbReference>
<dbReference type="PANTHER" id="PTHR43071:SF1">
    <property type="entry name" value="2-AMINO-4-HYDROXY-6-HYDROXYMETHYLDIHYDROPTERIDINE PYROPHOSPHOKINASE"/>
    <property type="match status" value="1"/>
</dbReference>
<comment type="caution">
    <text evidence="14">The sequence shown here is derived from an EMBL/GenBank/DDBJ whole genome shotgun (WGS) entry which is preliminary data.</text>
</comment>
<name>A0ABT6JBP8_9GAMM</name>
<dbReference type="InterPro" id="IPR000550">
    <property type="entry name" value="Hppk"/>
</dbReference>
<feature type="domain" description="7,8-dihydro-6-hydroxymethylpterin-pyrophosphokinase" evidence="13">
    <location>
        <begin position="95"/>
        <end position="106"/>
    </location>
</feature>
<evidence type="ECO:0000256" key="12">
    <source>
        <dbReference type="ARBA" id="ARBA00033413"/>
    </source>
</evidence>
<comment type="function">
    <text evidence="10">Catalyzes the transfer of pyrophosphate from adenosine triphosphate (ATP) to 6-hydroxymethyl-7,8-dihydropterin, an enzymatic step in folate biosynthesis pathway.</text>
</comment>
<sequence>MTPPAVACVGLGGNLGDVVATLGAALAALERLPRTRMLRASRLYRSPPWGPQDQPAFLNAAVAVETGLEPRALLDALLAVERAFGRVRAADGSDRWGPRTLDLDLLLYADRRIDVPGLRVPHPHLHERAFALVPLLEVLPDAMIPGIGPARDALAGIAAEDVRALLPAGPAAGTAPAAPGPKLAP</sequence>
<evidence type="ECO:0000256" key="7">
    <source>
        <dbReference type="ARBA" id="ARBA00022777"/>
    </source>
</evidence>
<evidence type="ECO:0000256" key="11">
    <source>
        <dbReference type="ARBA" id="ARBA00029766"/>
    </source>
</evidence>
<dbReference type="CDD" id="cd00483">
    <property type="entry name" value="HPPK"/>
    <property type="match status" value="1"/>
</dbReference>
<dbReference type="GO" id="GO:0003848">
    <property type="term" value="F:2-amino-4-hydroxy-6-hydroxymethyldihydropteridine diphosphokinase activity"/>
    <property type="evidence" value="ECO:0007669"/>
    <property type="project" value="UniProtKB-EC"/>
</dbReference>
<dbReference type="Pfam" id="PF01288">
    <property type="entry name" value="HPPK"/>
    <property type="match status" value="1"/>
</dbReference>
<evidence type="ECO:0000313" key="14">
    <source>
        <dbReference type="EMBL" id="MDH5824252.1"/>
    </source>
</evidence>
<evidence type="ECO:0000256" key="3">
    <source>
        <dbReference type="ARBA" id="ARBA00013253"/>
    </source>
</evidence>
<dbReference type="InterPro" id="IPR035907">
    <property type="entry name" value="Hppk_sf"/>
</dbReference>
<keyword evidence="15" id="KW-1185">Reference proteome</keyword>
<keyword evidence="8" id="KW-0067">ATP-binding</keyword>
<evidence type="ECO:0000256" key="5">
    <source>
        <dbReference type="ARBA" id="ARBA00022679"/>
    </source>
</evidence>
<evidence type="ECO:0000256" key="1">
    <source>
        <dbReference type="ARBA" id="ARBA00005051"/>
    </source>
</evidence>
<evidence type="ECO:0000259" key="13">
    <source>
        <dbReference type="PROSITE" id="PS00794"/>
    </source>
</evidence>
<evidence type="ECO:0000256" key="9">
    <source>
        <dbReference type="ARBA" id="ARBA00022909"/>
    </source>
</evidence>
<accession>A0ABT6JBP8</accession>
<proteinExistence type="inferred from homology"/>
<dbReference type="NCBIfam" id="TIGR01498">
    <property type="entry name" value="folK"/>
    <property type="match status" value="1"/>
</dbReference>
<keyword evidence="7" id="KW-0418">Kinase</keyword>
<evidence type="ECO:0000256" key="10">
    <source>
        <dbReference type="ARBA" id="ARBA00029409"/>
    </source>
</evidence>
<keyword evidence="9" id="KW-0289">Folate biosynthesis</keyword>
<dbReference type="PROSITE" id="PS00794">
    <property type="entry name" value="HPPK"/>
    <property type="match status" value="1"/>
</dbReference>
<evidence type="ECO:0000313" key="15">
    <source>
        <dbReference type="Proteomes" id="UP001156940"/>
    </source>
</evidence>
<gene>
    <name evidence="14" type="primary">folK</name>
    <name evidence="14" type="ORF">QFW77_14835</name>
</gene>
<dbReference type="EC" id="2.7.6.3" evidence="3"/>
<dbReference type="Proteomes" id="UP001156940">
    <property type="component" value="Unassembled WGS sequence"/>
</dbReference>
<dbReference type="EMBL" id="JARXRM010000043">
    <property type="protein sequence ID" value="MDH5824252.1"/>
    <property type="molecule type" value="Genomic_DNA"/>
</dbReference>
<evidence type="ECO:0000256" key="8">
    <source>
        <dbReference type="ARBA" id="ARBA00022840"/>
    </source>
</evidence>
<organism evidence="14 15">
    <name type="scientific">Luteimonas endophytica</name>
    <dbReference type="NCBI Taxonomy" id="3042023"/>
    <lineage>
        <taxon>Bacteria</taxon>
        <taxon>Pseudomonadati</taxon>
        <taxon>Pseudomonadota</taxon>
        <taxon>Gammaproteobacteria</taxon>
        <taxon>Lysobacterales</taxon>
        <taxon>Lysobacteraceae</taxon>
        <taxon>Luteimonas</taxon>
    </lineage>
</organism>
<comment type="similarity">
    <text evidence="2">Belongs to the HPPK family.</text>
</comment>
<evidence type="ECO:0000256" key="4">
    <source>
        <dbReference type="ARBA" id="ARBA00016218"/>
    </source>
</evidence>
<evidence type="ECO:0000256" key="6">
    <source>
        <dbReference type="ARBA" id="ARBA00022741"/>
    </source>
</evidence>
<keyword evidence="5 14" id="KW-0808">Transferase</keyword>
<dbReference type="Gene3D" id="3.30.70.560">
    <property type="entry name" value="7,8-Dihydro-6-hydroxymethylpterin-pyrophosphokinase HPPK"/>
    <property type="match status" value="1"/>
</dbReference>
<evidence type="ECO:0000256" key="2">
    <source>
        <dbReference type="ARBA" id="ARBA00005810"/>
    </source>
</evidence>